<dbReference type="PANTHER" id="PTHR31511:SF12">
    <property type="entry name" value="RHO TERMINATION FACTOR N-TERMINAL DOMAIN-CONTAINING PROTEIN"/>
    <property type="match status" value="1"/>
</dbReference>
<accession>A0A8W8JF20</accession>
<protein>
    <recommendedName>
        <fullName evidence="3">DNA-directed DNA polymerase</fullName>
    </recommendedName>
</protein>
<organism evidence="1 2">
    <name type="scientific">Magallana gigas</name>
    <name type="common">Pacific oyster</name>
    <name type="synonym">Crassostrea gigas</name>
    <dbReference type="NCBI Taxonomy" id="29159"/>
    <lineage>
        <taxon>Eukaryota</taxon>
        <taxon>Metazoa</taxon>
        <taxon>Spiralia</taxon>
        <taxon>Lophotrochozoa</taxon>
        <taxon>Mollusca</taxon>
        <taxon>Bivalvia</taxon>
        <taxon>Autobranchia</taxon>
        <taxon>Pteriomorphia</taxon>
        <taxon>Ostreida</taxon>
        <taxon>Ostreoidea</taxon>
        <taxon>Ostreidae</taxon>
        <taxon>Magallana</taxon>
    </lineage>
</organism>
<dbReference type="InterPro" id="IPR043502">
    <property type="entry name" value="DNA/RNA_pol_sf"/>
</dbReference>
<reference evidence="1" key="1">
    <citation type="submission" date="2022-08" db="UniProtKB">
        <authorList>
            <consortium name="EnsemblMetazoa"/>
        </authorList>
    </citation>
    <scope>IDENTIFICATION</scope>
    <source>
        <strain evidence="1">05x7-T-G4-1.051#20</strain>
    </source>
</reference>
<proteinExistence type="predicted"/>
<dbReference type="EnsemblMetazoa" id="G18915.1">
    <property type="protein sequence ID" value="G18915.1:cds"/>
    <property type="gene ID" value="G18915"/>
</dbReference>
<evidence type="ECO:0008006" key="3">
    <source>
        <dbReference type="Google" id="ProtNLM"/>
    </source>
</evidence>
<keyword evidence="2" id="KW-1185">Reference proteome</keyword>
<dbReference type="SUPFAM" id="SSF56672">
    <property type="entry name" value="DNA/RNA polymerases"/>
    <property type="match status" value="1"/>
</dbReference>
<dbReference type="PANTHER" id="PTHR31511">
    <property type="entry name" value="PROTEIN CBG23764"/>
    <property type="match status" value="1"/>
</dbReference>
<sequence>MSCLNLPAYCYDYIDKYERFEETNLPSKEAFYNRLKKVGISDEDYAYVQEVWRRFDMKNVGDLHNHYVLTDVLFLADVFERFRDMTLDYYKLDACHYFTSPGLAWDAALKMTGVSLDLITDPLMYNFFELGLRGGVSMISKKFSAANQPDFENFDPSKPIKNLIYLDANNLYGGVMRFPLPVGFMRWLEDEEIKNFDITKISVEGQTGYSLEVDLEYPSKLHDSHNCYPLAPEHKAVQDEDLSPYSQELWEELHATDGLNCKKRSKTSKLIPTLNDKQNYVLHYRNLQLYVSLGMKVTKVHRILEFKQEPWLRTYIDFNSDKRKHAKNDFEKDFFKLMNNAVFGKTMENLRNPVNINLVHTEKRLKKLCAKPSFDRFKIFNEDLVGVENKKVKPLLNKPVYIGQTILDLSKLVMYDFHYNFMKKLYKDSIKLLFTDTDSLMYEIETPNLNEDIAKYKNISNYPIDHPLHDDANKKTVLKFNKRPMGHIAHLRNNSSGELKTRQQVFQYRNSWGCVQRCIPCS</sequence>
<name>A0A8W8JF20_MAGGI</name>
<evidence type="ECO:0000313" key="1">
    <source>
        <dbReference type="EnsemblMetazoa" id="G18915.1:cds"/>
    </source>
</evidence>
<evidence type="ECO:0000313" key="2">
    <source>
        <dbReference type="Proteomes" id="UP000005408"/>
    </source>
</evidence>
<dbReference type="AlphaFoldDB" id="A0A8W8JF20"/>
<dbReference type="Proteomes" id="UP000005408">
    <property type="component" value="Unassembled WGS sequence"/>
</dbReference>